<name>A0ACB9ZH31_9PEZI</name>
<gene>
    <name evidence="1" type="ORF">F4820DRAFT_401032</name>
</gene>
<sequence>MIELGRDDYDVFANQVLWSLFGITAVIVALRIFCRIYYGTSQRAGLGLDDYITVFCLILSLVVCVLVTIATGYGLGKHVYELDDDQKMNSLKYNAVINAVQIWQFSLPKFAIIAILKRILNYGTKTAVLFWTLGITSQACIFAVSVWWFKQCTPVDYVWDKSIEGGTCVDVSVMSNLAYFTSSYSAFLDIFFAFYPIPFIMRLNMPLRSRLAVAGALSLSSLAFVVSVIKLTALGEAFAISETDPTYPVPYLDILGMSEGYILIICSSLPTLGPLFRAAKGKLTSRDTTTNKSGAHIGGSSLHSLHKSFGNSKGQRLTDEMERSISGGNSSSIDDIPLVSTSHIFQSSNATNTRIQKTVNISVISEAMEPESQTQTHSAQIF</sequence>
<evidence type="ECO:0000313" key="2">
    <source>
        <dbReference type="Proteomes" id="UP001497700"/>
    </source>
</evidence>
<protein>
    <submittedName>
        <fullName evidence="1">Uncharacterized protein</fullName>
    </submittedName>
</protein>
<evidence type="ECO:0000313" key="1">
    <source>
        <dbReference type="EMBL" id="KAI4870983.1"/>
    </source>
</evidence>
<accession>A0ACB9ZH31</accession>
<organism evidence="1 2">
    <name type="scientific">Hypoxylon rubiginosum</name>
    <dbReference type="NCBI Taxonomy" id="110542"/>
    <lineage>
        <taxon>Eukaryota</taxon>
        <taxon>Fungi</taxon>
        <taxon>Dikarya</taxon>
        <taxon>Ascomycota</taxon>
        <taxon>Pezizomycotina</taxon>
        <taxon>Sordariomycetes</taxon>
        <taxon>Xylariomycetidae</taxon>
        <taxon>Xylariales</taxon>
        <taxon>Hypoxylaceae</taxon>
        <taxon>Hypoxylon</taxon>
    </lineage>
</organism>
<keyword evidence="2" id="KW-1185">Reference proteome</keyword>
<proteinExistence type="predicted"/>
<dbReference type="Proteomes" id="UP001497700">
    <property type="component" value="Unassembled WGS sequence"/>
</dbReference>
<dbReference type="EMBL" id="MU393421">
    <property type="protein sequence ID" value="KAI4870983.1"/>
    <property type="molecule type" value="Genomic_DNA"/>
</dbReference>
<reference evidence="1 2" key="1">
    <citation type="journal article" date="2022" name="New Phytol.">
        <title>Ecological generalism drives hyperdiversity of secondary metabolite gene clusters in xylarialean endophytes.</title>
        <authorList>
            <person name="Franco M.E.E."/>
            <person name="Wisecaver J.H."/>
            <person name="Arnold A.E."/>
            <person name="Ju Y.M."/>
            <person name="Slot J.C."/>
            <person name="Ahrendt S."/>
            <person name="Moore L.P."/>
            <person name="Eastman K.E."/>
            <person name="Scott K."/>
            <person name="Konkel Z."/>
            <person name="Mondo S.J."/>
            <person name="Kuo A."/>
            <person name="Hayes R.D."/>
            <person name="Haridas S."/>
            <person name="Andreopoulos B."/>
            <person name="Riley R."/>
            <person name="LaButti K."/>
            <person name="Pangilinan J."/>
            <person name="Lipzen A."/>
            <person name="Amirebrahimi M."/>
            <person name="Yan J."/>
            <person name="Adam C."/>
            <person name="Keymanesh K."/>
            <person name="Ng V."/>
            <person name="Louie K."/>
            <person name="Northen T."/>
            <person name="Drula E."/>
            <person name="Henrissat B."/>
            <person name="Hsieh H.M."/>
            <person name="Youens-Clark K."/>
            <person name="Lutzoni F."/>
            <person name="Miadlikowska J."/>
            <person name="Eastwood D.C."/>
            <person name="Hamelin R.C."/>
            <person name="Grigoriev I.V."/>
            <person name="U'Ren J.M."/>
        </authorList>
    </citation>
    <scope>NUCLEOTIDE SEQUENCE [LARGE SCALE GENOMIC DNA]</scope>
    <source>
        <strain evidence="1 2">CBS 119005</strain>
    </source>
</reference>
<comment type="caution">
    <text evidence="1">The sequence shown here is derived from an EMBL/GenBank/DDBJ whole genome shotgun (WGS) entry which is preliminary data.</text>
</comment>